<proteinExistence type="inferred from homology"/>
<feature type="region of interest" description="Disordered" evidence="13">
    <location>
        <begin position="285"/>
        <end position="307"/>
    </location>
</feature>
<keyword evidence="8" id="KW-0206">Cytoskeleton</keyword>
<feature type="coiled-coil region" evidence="12">
    <location>
        <begin position="359"/>
        <end position="400"/>
    </location>
</feature>
<evidence type="ECO:0000256" key="3">
    <source>
        <dbReference type="ARBA" id="ARBA00022553"/>
    </source>
</evidence>
<feature type="region of interest" description="Disordered" evidence="13">
    <location>
        <begin position="963"/>
        <end position="1016"/>
    </location>
</feature>
<dbReference type="InterPro" id="IPR032384">
    <property type="entry name" value="Kif23_Arf-bd"/>
</dbReference>
<keyword evidence="6 12" id="KW-0175">Coiled coil</keyword>
<evidence type="ECO:0000256" key="7">
    <source>
        <dbReference type="ARBA" id="ARBA00023175"/>
    </source>
</evidence>
<evidence type="ECO:0000256" key="11">
    <source>
        <dbReference type="PROSITE-ProRule" id="PRU00283"/>
    </source>
</evidence>
<feature type="compositionally biased region" description="Low complexity" evidence="13">
    <location>
        <begin position="725"/>
        <end position="734"/>
    </location>
</feature>
<dbReference type="Proteomes" id="UP001177023">
    <property type="component" value="Unassembled WGS sequence"/>
</dbReference>
<evidence type="ECO:0000256" key="8">
    <source>
        <dbReference type="ARBA" id="ARBA00023212"/>
    </source>
</evidence>
<evidence type="ECO:0000256" key="4">
    <source>
        <dbReference type="ARBA" id="ARBA00022741"/>
    </source>
</evidence>
<feature type="region of interest" description="Disordered" evidence="13">
    <location>
        <begin position="452"/>
        <end position="476"/>
    </location>
</feature>
<dbReference type="Gene3D" id="1.25.40.510">
    <property type="entry name" value="GLE1-like"/>
    <property type="match status" value="1"/>
</dbReference>
<dbReference type="Gene3D" id="3.40.850.10">
    <property type="entry name" value="Kinesin motor domain"/>
    <property type="match status" value="1"/>
</dbReference>
<dbReference type="InterPro" id="IPR027417">
    <property type="entry name" value="P-loop_NTPase"/>
</dbReference>
<evidence type="ECO:0000256" key="10">
    <source>
        <dbReference type="ARBA" id="ARBA00030897"/>
    </source>
</evidence>
<evidence type="ECO:0000256" key="9">
    <source>
        <dbReference type="ARBA" id="ARBA00024680"/>
    </source>
</evidence>
<keyword evidence="7 11" id="KW-0505">Motor protein</keyword>
<dbReference type="Pfam" id="PF00225">
    <property type="entry name" value="Kinesin"/>
    <property type="match status" value="1"/>
</dbReference>
<dbReference type="Pfam" id="PF16540">
    <property type="entry name" value="MKLP1_Arf_bdg"/>
    <property type="match status" value="1"/>
</dbReference>
<feature type="domain" description="Kinesin motor" evidence="14">
    <location>
        <begin position="1"/>
        <end position="196"/>
    </location>
</feature>
<dbReference type="InterPro" id="IPR001752">
    <property type="entry name" value="Kinesin_motor_dom"/>
</dbReference>
<comment type="function">
    <text evidence="9">Required for the export of mRNAs containing poly(A) tails from the nucleus into the cytoplasm. May be involved in the terminal step of the mRNA transport through the nuclear pore complex (NPC).</text>
</comment>
<keyword evidence="2" id="KW-0963">Cytoplasm</keyword>
<feature type="compositionally biased region" description="Basic and acidic residues" evidence="13">
    <location>
        <begin position="963"/>
        <end position="978"/>
    </location>
</feature>
<sequence>MLQGKSSLLFTYGVTGGGKTYTMAGGPMAAGILPRTVDVLFNSIKNKADKYTFQPDNRNGFYVSTPEEAAQARRANDRNDPDYSTHIVTERQVEPRQVSGFSDHYVGSVFITFVEVYNNYIYDLLDDTREKPISRDTRTDIRNAVYVEGATEVEVESADEAIEWLARGEQRRRVSDTLLNKSSSRSHSVFTIRLVQAPFESNESYYPTQDVKKQFFEGAGKVRMILCINPKPADYQENLNVLEFGEESRAIKVRADEDRLFDSGADRPPVPKRFFVRWNQEADRIDTSSQGSSIADMAQQPPEPEGDDDAQYIKRMRVWVGQRHTAHTTLLQGLKQSDLTFEAKLRSALCLLDYRNHELAEMKNQKEEDEAALARISSQLRQANREVVSLRTRLRHYEEEDAMAVDREAQRRQEDKLQRQQYKDTQRALKKVNEVIESASPTVAQLKTQFLEGAGGSKSQPGPSTSGGNRRPAARENDFVVGNGVSAFDPRFKRRSKSVPRVLMHQSNIRTPTSNILRPKLPPNAMSTAAPGSRDLRKSSEYMLTHEGLDKKGNMATSIVKGRVIPTAGGGTAVCFDDVEKATSEKDLINRTTLFISSTGVNFSVMKYGLSDEDGLVDLKSSFFDATNSNGPPIPTFYSRPHQFESHPPSSSACQEGLDLISELLQRAKVAGKKQAEKMQLQQSAVKAKADADWPTYKRKSLAEVLQEKAKVHPIRNERQENRRSTSTTFATASPVAKHPAVHGTFPSTPAFRSSVQDPFGPFTSTPIRASLLPGLDFNLTQTLNNSQSSASQTNSLTQVSANVPLHQENQFTNFEAPRHEPTFPVILTSPVEKKEVHETSTAVTCSSGPAVKLLIERPEAPKVSPQTGATNGGDKPIVLTSCNVRLPTSSPVGTTNVQIKNEHGIIYSCSRSVTPGKLNSSGASNVVNASPARLDFSFGSIDNLLADSIKKQNHVALNVKNEEQLDKRADNQEDKENATTPCLDSTTLGSELERSATNSPVTPAENRDGRRSPIKPSLLDYYAKEVQYKNELDARMKTIETQLDATLRSHIKRSVQEKINITIKRQVTDEEIVNVANFFGNLAVGHSLAGAKEQSLKLSSAAEVFYMLNTACDKFLRQAEQNVHLCEVVARILVSVAMKQLPFAKIVLGRLFCTCLFLGMDREKCTGMAETVGNMEADPRKLLMDAQRALLRVFFYIHRITLEQRADVQRFQFKNVWRTLAFVINDPPVDLATPLVLNELLEICGDQLKATYGEVMSRTLSCIRHELLDLLEEQLLASRVLQRAGQATYLTILRNRLDELL</sequence>
<keyword evidence="5 11" id="KW-0067">ATP-binding</keyword>
<protein>
    <recommendedName>
        <fullName evidence="10">GLE1 RNA export mediator</fullName>
    </recommendedName>
</protein>
<dbReference type="GO" id="GO:0005643">
    <property type="term" value="C:nuclear pore"/>
    <property type="evidence" value="ECO:0007669"/>
    <property type="project" value="InterPro"/>
</dbReference>
<name>A0AA36DEN4_9BILA</name>
<dbReference type="PANTHER" id="PTHR47970">
    <property type="entry name" value="KINESIN-LIKE PROTEIN KIF11"/>
    <property type="match status" value="1"/>
</dbReference>
<evidence type="ECO:0000256" key="2">
    <source>
        <dbReference type="ARBA" id="ARBA00022490"/>
    </source>
</evidence>
<dbReference type="GO" id="GO:0007018">
    <property type="term" value="P:microtubule-based movement"/>
    <property type="evidence" value="ECO:0007669"/>
    <property type="project" value="InterPro"/>
</dbReference>
<feature type="region of interest" description="Disordered" evidence="13">
    <location>
        <begin position="405"/>
        <end position="425"/>
    </location>
</feature>
<dbReference type="GO" id="GO:0005856">
    <property type="term" value="C:cytoskeleton"/>
    <property type="evidence" value="ECO:0007669"/>
    <property type="project" value="UniProtKB-SubCell"/>
</dbReference>
<organism evidence="15 16">
    <name type="scientific">Mesorhabditis spiculigera</name>
    <dbReference type="NCBI Taxonomy" id="96644"/>
    <lineage>
        <taxon>Eukaryota</taxon>
        <taxon>Metazoa</taxon>
        <taxon>Ecdysozoa</taxon>
        <taxon>Nematoda</taxon>
        <taxon>Chromadorea</taxon>
        <taxon>Rhabditida</taxon>
        <taxon>Rhabditina</taxon>
        <taxon>Rhabditomorpha</taxon>
        <taxon>Rhabditoidea</taxon>
        <taxon>Rhabditidae</taxon>
        <taxon>Mesorhabditinae</taxon>
        <taxon>Mesorhabditis</taxon>
    </lineage>
</organism>
<dbReference type="GO" id="GO:0003777">
    <property type="term" value="F:microtubule motor activity"/>
    <property type="evidence" value="ECO:0007669"/>
    <property type="project" value="InterPro"/>
</dbReference>
<dbReference type="GO" id="GO:0008017">
    <property type="term" value="F:microtubule binding"/>
    <property type="evidence" value="ECO:0007669"/>
    <property type="project" value="InterPro"/>
</dbReference>
<comment type="similarity">
    <text evidence="11">Belongs to the TRAFAC class myosin-kinesin ATPase superfamily. Kinesin family.</text>
</comment>
<dbReference type="InterPro" id="IPR047149">
    <property type="entry name" value="KIF11-like"/>
</dbReference>
<evidence type="ECO:0000313" key="15">
    <source>
        <dbReference type="EMBL" id="CAJ0584880.1"/>
    </source>
</evidence>
<gene>
    <name evidence="15" type="ORF">MSPICULIGERA_LOCUS22919</name>
</gene>
<evidence type="ECO:0000256" key="5">
    <source>
        <dbReference type="ARBA" id="ARBA00022840"/>
    </source>
</evidence>
<accession>A0AA36DEN4</accession>
<dbReference type="PROSITE" id="PS50067">
    <property type="entry name" value="KINESIN_MOTOR_2"/>
    <property type="match status" value="1"/>
</dbReference>
<dbReference type="Gene3D" id="2.60.40.4330">
    <property type="entry name" value="Kinesin-like protein Kif23, Arf6-interacting domain"/>
    <property type="match status" value="1"/>
</dbReference>
<dbReference type="SUPFAM" id="SSF52540">
    <property type="entry name" value="P-loop containing nucleoside triphosphate hydrolases"/>
    <property type="match status" value="1"/>
</dbReference>
<feature type="region of interest" description="Disordered" evidence="13">
    <location>
        <begin position="716"/>
        <end position="740"/>
    </location>
</feature>
<dbReference type="EMBL" id="CATQJA010002701">
    <property type="protein sequence ID" value="CAJ0584880.1"/>
    <property type="molecule type" value="Genomic_DNA"/>
</dbReference>
<feature type="non-terminal residue" evidence="15">
    <location>
        <position position="1"/>
    </location>
</feature>
<dbReference type="InterPro" id="IPR012476">
    <property type="entry name" value="GLE1"/>
</dbReference>
<dbReference type="InterPro" id="IPR036961">
    <property type="entry name" value="Kinesin_motor_dom_sf"/>
</dbReference>
<keyword evidence="16" id="KW-1185">Reference proteome</keyword>
<evidence type="ECO:0000256" key="6">
    <source>
        <dbReference type="ARBA" id="ARBA00023054"/>
    </source>
</evidence>
<evidence type="ECO:0000256" key="13">
    <source>
        <dbReference type="SAM" id="MobiDB-lite"/>
    </source>
</evidence>
<evidence type="ECO:0000313" key="16">
    <source>
        <dbReference type="Proteomes" id="UP001177023"/>
    </source>
</evidence>
<evidence type="ECO:0000259" key="14">
    <source>
        <dbReference type="PROSITE" id="PS50067"/>
    </source>
</evidence>
<dbReference type="GO" id="GO:0005524">
    <property type="term" value="F:ATP binding"/>
    <property type="evidence" value="ECO:0007669"/>
    <property type="project" value="UniProtKB-UniRule"/>
</dbReference>
<evidence type="ECO:0000256" key="1">
    <source>
        <dbReference type="ARBA" id="ARBA00004186"/>
    </source>
</evidence>
<feature type="binding site" evidence="11">
    <location>
        <begin position="13"/>
        <end position="20"/>
    </location>
    <ligand>
        <name>ATP</name>
        <dbReference type="ChEBI" id="CHEBI:30616"/>
    </ligand>
</feature>
<comment type="subcellular location">
    <subcellularLocation>
        <location evidence="1">Cytoplasm</location>
        <location evidence="1">Cytoskeleton</location>
        <location evidence="1">Spindle</location>
    </subcellularLocation>
</comment>
<dbReference type="Pfam" id="PF07817">
    <property type="entry name" value="GLE1"/>
    <property type="match status" value="1"/>
</dbReference>
<dbReference type="PRINTS" id="PR00380">
    <property type="entry name" value="KINESINHEAVY"/>
</dbReference>
<comment type="caution">
    <text evidence="15">The sequence shown here is derived from an EMBL/GenBank/DDBJ whole genome shotgun (WGS) entry which is preliminary data.</text>
</comment>
<keyword evidence="3" id="KW-0597">Phosphoprotein</keyword>
<dbReference type="PANTHER" id="PTHR47970:SF29">
    <property type="entry name" value="KINESIN FAMILY MEMBER 20B"/>
    <property type="match status" value="1"/>
</dbReference>
<reference evidence="15" key="1">
    <citation type="submission" date="2023-06" db="EMBL/GenBank/DDBJ databases">
        <authorList>
            <person name="Delattre M."/>
        </authorList>
    </citation>
    <scope>NUCLEOTIDE SEQUENCE</scope>
    <source>
        <strain evidence="15">AF72</strain>
    </source>
</reference>
<feature type="compositionally biased region" description="Polar residues" evidence="13">
    <location>
        <begin position="457"/>
        <end position="468"/>
    </location>
</feature>
<dbReference type="GO" id="GO:0016973">
    <property type="term" value="P:poly(A)+ mRNA export from nucleus"/>
    <property type="evidence" value="ECO:0007669"/>
    <property type="project" value="InterPro"/>
</dbReference>
<dbReference type="SMART" id="SM00129">
    <property type="entry name" value="KISc"/>
    <property type="match status" value="1"/>
</dbReference>
<dbReference type="InterPro" id="IPR038105">
    <property type="entry name" value="Kif23_Arf-bd_sf"/>
</dbReference>
<feature type="compositionally biased region" description="Polar residues" evidence="13">
    <location>
        <begin position="979"/>
        <end position="1002"/>
    </location>
</feature>
<keyword evidence="4 11" id="KW-0547">Nucleotide-binding</keyword>
<evidence type="ECO:0000256" key="12">
    <source>
        <dbReference type="SAM" id="Coils"/>
    </source>
</evidence>
<feature type="region of interest" description="Disordered" evidence="13">
    <location>
        <begin position="513"/>
        <end position="535"/>
    </location>
</feature>
<dbReference type="InterPro" id="IPR038506">
    <property type="entry name" value="GLE1-like_sf"/>
</dbReference>